<proteinExistence type="inferred from homology"/>
<evidence type="ECO:0000313" key="7">
    <source>
        <dbReference type="Proteomes" id="UP000078348"/>
    </source>
</evidence>
<evidence type="ECO:0000256" key="2">
    <source>
        <dbReference type="ARBA" id="ARBA00022741"/>
    </source>
</evidence>
<dbReference type="InterPro" id="IPR050168">
    <property type="entry name" value="AAA_ATPase_domain"/>
</dbReference>
<dbReference type="EMBL" id="LXWW01000012">
    <property type="protein sequence ID" value="OAO17963.1"/>
    <property type="molecule type" value="Genomic_DNA"/>
</dbReference>
<evidence type="ECO:0000256" key="1">
    <source>
        <dbReference type="ARBA" id="ARBA00006914"/>
    </source>
</evidence>
<dbReference type="FunFam" id="3.40.50.300:FF:000149">
    <property type="entry name" value="Nuclear valosin-containing protein-like"/>
    <property type="match status" value="1"/>
</dbReference>
<sequence>MRTKPGSVRKSDSYPIASCRFVLHLHSDLAGIDGVLQDIRELIEYPLTHPEIYTHIGIDPPRGILLHGPPGCGKTLLARAIGGELGIPLISISAPEIVSGMSGESEEKLRKLFDDAIAIAPSIIFIDEIDAITGKRDNSNRGMERRIVAQLQTCMDSLNSKEMREKPVMIIGATNRPDALDSALRRAGRFDREICLGIPDEAARCAILKLLTRQMQISGSIDYEVLAAKTPGYVGADLSARMEVAEQIKEQATIPATQLSQLAVEMADFEQALKKVQPSSKREGFVTVPNTTWDDIGALTHVREKLRISVVEPIRNPQLFRAMGLAMPAGVLLYGPPGCGKTLLAKAVSNESRANFISIKGPELLNKYVGESERGVRQVFERARASSPCVIFFDEIDALCPKRGMDGGSSGVSERMVNMLLTEMDGLEDRKQVFVIAATNRPDIIDPAMLRPGRLDTLLLVPLPSEDDRLDILRTITKHTPLAADVDLERIARDKRCERFSGADLSNLVREATLTAIRPSLLSGQPAPSVVTQANFESALQVVKPSVSKEDLEKYCREPNIRDAM</sequence>
<dbReference type="PANTHER" id="PTHR23077">
    <property type="entry name" value="AAA-FAMILY ATPASE"/>
    <property type="match status" value="1"/>
</dbReference>
<dbReference type="GO" id="GO:1990275">
    <property type="term" value="F:preribosome binding"/>
    <property type="evidence" value="ECO:0007669"/>
    <property type="project" value="TreeGrafter"/>
</dbReference>
<accession>A0A196SLN2</accession>
<comment type="caution">
    <text evidence="6">The sequence shown here is derived from an EMBL/GenBank/DDBJ whole genome shotgun (WGS) entry which is preliminary data.</text>
</comment>
<dbReference type="InterPro" id="IPR027417">
    <property type="entry name" value="P-loop_NTPase"/>
</dbReference>
<dbReference type="GO" id="GO:0005634">
    <property type="term" value="C:nucleus"/>
    <property type="evidence" value="ECO:0007669"/>
    <property type="project" value="TreeGrafter"/>
</dbReference>
<feature type="domain" description="AAA+ ATPase" evidence="5">
    <location>
        <begin position="60"/>
        <end position="200"/>
    </location>
</feature>
<keyword evidence="2 4" id="KW-0547">Nucleotide-binding</keyword>
<evidence type="ECO:0000256" key="4">
    <source>
        <dbReference type="RuleBase" id="RU003651"/>
    </source>
</evidence>
<dbReference type="Gene3D" id="1.10.8.60">
    <property type="match status" value="2"/>
</dbReference>
<dbReference type="STRING" id="478820.A0A196SLN2"/>
<dbReference type="SUPFAM" id="SSF52540">
    <property type="entry name" value="P-loop containing nucleoside triphosphate hydrolases"/>
    <property type="match status" value="2"/>
</dbReference>
<dbReference type="AlphaFoldDB" id="A0A196SLN2"/>
<dbReference type="PANTHER" id="PTHR23077:SF171">
    <property type="entry name" value="NUCLEAR VALOSIN-CONTAINING PROTEIN-LIKE"/>
    <property type="match status" value="1"/>
</dbReference>
<gene>
    <name evidence="6" type="ORF">AV274_0296</name>
</gene>
<dbReference type="GO" id="GO:0005524">
    <property type="term" value="F:ATP binding"/>
    <property type="evidence" value="ECO:0007669"/>
    <property type="project" value="UniProtKB-KW"/>
</dbReference>
<dbReference type="CDD" id="cd19530">
    <property type="entry name" value="RecA-like_NVL_r2-like"/>
    <property type="match status" value="1"/>
</dbReference>
<dbReference type="Gene3D" id="3.40.50.300">
    <property type="entry name" value="P-loop containing nucleotide triphosphate hydrolases"/>
    <property type="match status" value="2"/>
</dbReference>
<evidence type="ECO:0000259" key="5">
    <source>
        <dbReference type="SMART" id="SM00382"/>
    </source>
</evidence>
<dbReference type="GO" id="GO:0016887">
    <property type="term" value="F:ATP hydrolysis activity"/>
    <property type="evidence" value="ECO:0007669"/>
    <property type="project" value="InterPro"/>
</dbReference>
<evidence type="ECO:0000313" key="6">
    <source>
        <dbReference type="EMBL" id="OAO17963.1"/>
    </source>
</evidence>
<dbReference type="InterPro" id="IPR003593">
    <property type="entry name" value="AAA+_ATPase"/>
</dbReference>
<protein>
    <submittedName>
        <fullName evidence="6">Ribosome biogenesis ATPase RIX7</fullName>
    </submittedName>
</protein>
<dbReference type="InterPro" id="IPR003960">
    <property type="entry name" value="ATPase_AAA_CS"/>
</dbReference>
<keyword evidence="3 4" id="KW-0067">ATP-binding</keyword>
<organism evidence="6 7">
    <name type="scientific">Blastocystis sp. subtype 1 (strain ATCC 50177 / NandII)</name>
    <dbReference type="NCBI Taxonomy" id="478820"/>
    <lineage>
        <taxon>Eukaryota</taxon>
        <taxon>Sar</taxon>
        <taxon>Stramenopiles</taxon>
        <taxon>Bigyra</taxon>
        <taxon>Opalozoa</taxon>
        <taxon>Opalinata</taxon>
        <taxon>Blastocystidae</taxon>
        <taxon>Blastocystis</taxon>
    </lineage>
</organism>
<dbReference type="InterPro" id="IPR041569">
    <property type="entry name" value="AAA_lid_3"/>
</dbReference>
<reference evidence="6 7" key="1">
    <citation type="submission" date="2016-05" db="EMBL/GenBank/DDBJ databases">
        <title>Nuclear genome of Blastocystis sp. subtype 1 NandII.</title>
        <authorList>
            <person name="Gentekaki E."/>
            <person name="Curtis B."/>
            <person name="Stairs C."/>
            <person name="Eme L."/>
            <person name="Herman E."/>
            <person name="Klimes V."/>
            <person name="Arias M.C."/>
            <person name="Elias M."/>
            <person name="Hilliou F."/>
            <person name="Klute M."/>
            <person name="Malik S.-B."/>
            <person name="Pightling A."/>
            <person name="Rachubinski R."/>
            <person name="Salas D."/>
            <person name="Schlacht A."/>
            <person name="Suga H."/>
            <person name="Archibald J."/>
            <person name="Ball S.G."/>
            <person name="Clark G."/>
            <person name="Dacks J."/>
            <person name="Van Der Giezen M."/>
            <person name="Tsaousis A."/>
            <person name="Roger A."/>
        </authorList>
    </citation>
    <scope>NUCLEOTIDE SEQUENCE [LARGE SCALE GENOMIC DNA]</scope>
    <source>
        <strain evidence="7">ATCC 50177 / NandII</strain>
    </source>
</reference>
<feature type="domain" description="AAA+ ATPase" evidence="5">
    <location>
        <begin position="327"/>
        <end position="465"/>
    </location>
</feature>
<dbReference type="Proteomes" id="UP000078348">
    <property type="component" value="Unassembled WGS sequence"/>
</dbReference>
<evidence type="ECO:0000256" key="3">
    <source>
        <dbReference type="ARBA" id="ARBA00022840"/>
    </source>
</evidence>
<keyword evidence="7" id="KW-1185">Reference proteome</keyword>
<dbReference type="SMART" id="SM00382">
    <property type="entry name" value="AAA"/>
    <property type="match status" value="2"/>
</dbReference>
<comment type="similarity">
    <text evidence="1 4">Belongs to the AAA ATPase family.</text>
</comment>
<name>A0A196SLN2_BLAHN</name>
<dbReference type="PROSITE" id="PS00674">
    <property type="entry name" value="AAA"/>
    <property type="match status" value="1"/>
</dbReference>
<dbReference type="InterPro" id="IPR003959">
    <property type="entry name" value="ATPase_AAA_core"/>
</dbReference>
<dbReference type="GO" id="GO:0042254">
    <property type="term" value="P:ribosome biogenesis"/>
    <property type="evidence" value="ECO:0007669"/>
    <property type="project" value="TreeGrafter"/>
</dbReference>
<dbReference type="GO" id="GO:0003723">
    <property type="term" value="F:RNA binding"/>
    <property type="evidence" value="ECO:0007669"/>
    <property type="project" value="TreeGrafter"/>
</dbReference>
<dbReference type="Pfam" id="PF17862">
    <property type="entry name" value="AAA_lid_3"/>
    <property type="match status" value="1"/>
</dbReference>
<dbReference type="Pfam" id="PF00004">
    <property type="entry name" value="AAA"/>
    <property type="match status" value="2"/>
</dbReference>
<dbReference type="FunFam" id="3.40.50.300:FF:000365">
    <property type="entry name" value="Ribosome biogenesis ATPase RIX7"/>
    <property type="match status" value="1"/>
</dbReference>
<dbReference type="OrthoDB" id="27435at2759"/>